<gene>
    <name evidence="1" type="ORF">BpHYR1_012219</name>
</gene>
<protein>
    <submittedName>
        <fullName evidence="1">Uncharacterized protein</fullName>
    </submittedName>
</protein>
<organism evidence="1 2">
    <name type="scientific">Brachionus plicatilis</name>
    <name type="common">Marine rotifer</name>
    <name type="synonym">Brachionus muelleri</name>
    <dbReference type="NCBI Taxonomy" id="10195"/>
    <lineage>
        <taxon>Eukaryota</taxon>
        <taxon>Metazoa</taxon>
        <taxon>Spiralia</taxon>
        <taxon>Gnathifera</taxon>
        <taxon>Rotifera</taxon>
        <taxon>Eurotatoria</taxon>
        <taxon>Monogononta</taxon>
        <taxon>Pseudotrocha</taxon>
        <taxon>Ploima</taxon>
        <taxon>Brachionidae</taxon>
        <taxon>Brachionus</taxon>
    </lineage>
</organism>
<evidence type="ECO:0000313" key="2">
    <source>
        <dbReference type="Proteomes" id="UP000276133"/>
    </source>
</evidence>
<keyword evidence="2" id="KW-1185">Reference proteome</keyword>
<dbReference type="AlphaFoldDB" id="A0A3M7P2Z3"/>
<sequence>MFNLNNMLERHLEYSIDIKMVVMFYCAKVVSRTLNFSSLINIICLFNQSCLKVTSLKFIRIKFNDVTLCNITKVDILFCLIY</sequence>
<dbReference type="Proteomes" id="UP000276133">
    <property type="component" value="Unassembled WGS sequence"/>
</dbReference>
<evidence type="ECO:0000313" key="1">
    <source>
        <dbReference type="EMBL" id="RMZ93044.1"/>
    </source>
</evidence>
<dbReference type="EMBL" id="REGN01014112">
    <property type="protein sequence ID" value="RMZ93044.1"/>
    <property type="molecule type" value="Genomic_DNA"/>
</dbReference>
<reference evidence="1 2" key="1">
    <citation type="journal article" date="2018" name="Sci. Rep.">
        <title>Genomic signatures of local adaptation to the degree of environmental predictability in rotifers.</title>
        <authorList>
            <person name="Franch-Gras L."/>
            <person name="Hahn C."/>
            <person name="Garcia-Roger E.M."/>
            <person name="Carmona M.J."/>
            <person name="Serra M."/>
            <person name="Gomez A."/>
        </authorList>
    </citation>
    <scope>NUCLEOTIDE SEQUENCE [LARGE SCALE GENOMIC DNA]</scope>
    <source>
        <strain evidence="1">HYR1</strain>
    </source>
</reference>
<accession>A0A3M7P2Z3</accession>
<name>A0A3M7P2Z3_BRAPC</name>
<comment type="caution">
    <text evidence="1">The sequence shown here is derived from an EMBL/GenBank/DDBJ whole genome shotgun (WGS) entry which is preliminary data.</text>
</comment>
<proteinExistence type="predicted"/>